<sequence length="530" mass="58102">MNYRYPARAGALLAATALCALPASAETLRWARAAEALTLDPHAQNEGPTTTLMQQVYEPLVIRNMQGEMEPALATDWAPSEDDPNVWVFNLREGVTFHGGETFDSADVVFSLNRALSESSNFKELLSGVTEVRADGPNTVEVVTDGPNPLLPNNLTNIMMMDEGWATENDATEVQDYAAGEDTYSARNVNGTGPYTLESREADVRTVLAANPDYWGVDEFPLAVSEIIFTPIQNPATRVAALLSGEVGFIQDVPVQDLDRVQEADGLEVITAPQNRTIFFGLNVGADDLSSDNVDGANPLAEPAVREAMNIALNREAIQQVVMRGQSEPTGVIMPPPVNGWTEALDEYPEYDVEAANALMEEAGYGDGFTIQLDCPNDRYVNDEAICQAAVGMLAQIGITVNLSAVPRAQHFPLIANEETDFYMLGWGVPTYDSEYIFNFLFHTKGEDRGSWNATGFSNEEMDAMIVSLSSNVDTDARDADIATLWEMAQAETIYLPIHHQILNWGISEEWETVVDADDQVKFKYFEAGE</sequence>
<dbReference type="CDD" id="cd08498">
    <property type="entry name" value="PBP2_NikA_DppA_OppA_like_2"/>
    <property type="match status" value="1"/>
</dbReference>
<dbReference type="GO" id="GO:0043190">
    <property type="term" value="C:ATP-binding cassette (ABC) transporter complex"/>
    <property type="evidence" value="ECO:0007669"/>
    <property type="project" value="InterPro"/>
</dbReference>
<dbReference type="GO" id="GO:0030288">
    <property type="term" value="C:outer membrane-bounded periplasmic space"/>
    <property type="evidence" value="ECO:0007669"/>
    <property type="project" value="UniProtKB-ARBA"/>
</dbReference>
<keyword evidence="3" id="KW-0813">Transport</keyword>
<dbReference type="SUPFAM" id="SSF53850">
    <property type="entry name" value="Periplasmic binding protein-like II"/>
    <property type="match status" value="1"/>
</dbReference>
<dbReference type="Pfam" id="PF00496">
    <property type="entry name" value="SBP_bac_5"/>
    <property type="match status" value="1"/>
</dbReference>
<comment type="similarity">
    <text evidence="2">Belongs to the bacterial solute-binding protein 5 family.</text>
</comment>
<evidence type="ECO:0000256" key="2">
    <source>
        <dbReference type="ARBA" id="ARBA00005695"/>
    </source>
</evidence>
<dbReference type="GO" id="GO:0015833">
    <property type="term" value="P:peptide transport"/>
    <property type="evidence" value="ECO:0007669"/>
    <property type="project" value="TreeGrafter"/>
</dbReference>
<dbReference type="Gene3D" id="3.10.105.10">
    <property type="entry name" value="Dipeptide-binding Protein, Domain 3"/>
    <property type="match status" value="1"/>
</dbReference>
<dbReference type="RefSeq" id="WP_085792990.1">
    <property type="nucleotide sequence ID" value="NZ_FWFK01000006.1"/>
</dbReference>
<protein>
    <submittedName>
        <fullName evidence="7">Glutathione-binding protein GsiB</fullName>
    </submittedName>
</protein>
<dbReference type="InterPro" id="IPR000914">
    <property type="entry name" value="SBP_5_dom"/>
</dbReference>
<dbReference type="PIRSF" id="PIRSF002741">
    <property type="entry name" value="MppA"/>
    <property type="match status" value="1"/>
</dbReference>
<dbReference type="GO" id="GO:1904680">
    <property type="term" value="F:peptide transmembrane transporter activity"/>
    <property type="evidence" value="ECO:0007669"/>
    <property type="project" value="TreeGrafter"/>
</dbReference>
<evidence type="ECO:0000259" key="6">
    <source>
        <dbReference type="Pfam" id="PF00496"/>
    </source>
</evidence>
<evidence type="ECO:0000256" key="3">
    <source>
        <dbReference type="ARBA" id="ARBA00022448"/>
    </source>
</evidence>
<dbReference type="AlphaFoldDB" id="A0A1X6ZXY2"/>
<evidence type="ECO:0000256" key="4">
    <source>
        <dbReference type="ARBA" id="ARBA00022729"/>
    </source>
</evidence>
<feature type="signal peptide" evidence="5">
    <location>
        <begin position="1"/>
        <end position="25"/>
    </location>
</feature>
<evidence type="ECO:0000313" key="8">
    <source>
        <dbReference type="Proteomes" id="UP000193570"/>
    </source>
</evidence>
<feature type="chain" id="PRO_5012394692" evidence="5">
    <location>
        <begin position="26"/>
        <end position="530"/>
    </location>
</feature>
<dbReference type="Proteomes" id="UP000193570">
    <property type="component" value="Unassembled WGS sequence"/>
</dbReference>
<dbReference type="PANTHER" id="PTHR30290:SF9">
    <property type="entry name" value="OLIGOPEPTIDE-BINDING PROTEIN APPA"/>
    <property type="match status" value="1"/>
</dbReference>
<keyword evidence="8" id="KW-1185">Reference proteome</keyword>
<dbReference type="InterPro" id="IPR030678">
    <property type="entry name" value="Peptide/Ni-bd"/>
</dbReference>
<comment type="subcellular location">
    <subcellularLocation>
        <location evidence="1">Periplasm</location>
    </subcellularLocation>
</comment>
<name>A0A1X6ZXY2_9RHOB</name>
<evidence type="ECO:0000313" key="7">
    <source>
        <dbReference type="EMBL" id="SLN64942.1"/>
    </source>
</evidence>
<evidence type="ECO:0000256" key="5">
    <source>
        <dbReference type="SAM" id="SignalP"/>
    </source>
</evidence>
<dbReference type="InterPro" id="IPR039424">
    <property type="entry name" value="SBP_5"/>
</dbReference>
<keyword evidence="4 5" id="KW-0732">Signal</keyword>
<organism evidence="7 8">
    <name type="scientific">Roseivivax jejudonensis</name>
    <dbReference type="NCBI Taxonomy" id="1529041"/>
    <lineage>
        <taxon>Bacteria</taxon>
        <taxon>Pseudomonadati</taxon>
        <taxon>Pseudomonadota</taxon>
        <taxon>Alphaproteobacteria</taxon>
        <taxon>Rhodobacterales</taxon>
        <taxon>Roseobacteraceae</taxon>
        <taxon>Roseivivax</taxon>
    </lineage>
</organism>
<dbReference type="Gene3D" id="3.40.190.10">
    <property type="entry name" value="Periplasmic binding protein-like II"/>
    <property type="match status" value="1"/>
</dbReference>
<dbReference type="EMBL" id="FWFK01000006">
    <property type="protein sequence ID" value="SLN64942.1"/>
    <property type="molecule type" value="Genomic_DNA"/>
</dbReference>
<dbReference type="OrthoDB" id="9803988at2"/>
<evidence type="ECO:0000256" key="1">
    <source>
        <dbReference type="ARBA" id="ARBA00004418"/>
    </source>
</evidence>
<proteinExistence type="inferred from homology"/>
<reference evidence="7 8" key="1">
    <citation type="submission" date="2017-03" db="EMBL/GenBank/DDBJ databases">
        <authorList>
            <person name="Afonso C.L."/>
            <person name="Miller P.J."/>
            <person name="Scott M.A."/>
            <person name="Spackman E."/>
            <person name="Goraichik I."/>
            <person name="Dimitrov K.M."/>
            <person name="Suarez D.L."/>
            <person name="Swayne D.E."/>
        </authorList>
    </citation>
    <scope>NUCLEOTIDE SEQUENCE [LARGE SCALE GENOMIC DNA]</scope>
    <source>
        <strain evidence="7 8">CECT 8625</strain>
    </source>
</reference>
<dbReference type="PANTHER" id="PTHR30290">
    <property type="entry name" value="PERIPLASMIC BINDING COMPONENT OF ABC TRANSPORTER"/>
    <property type="match status" value="1"/>
</dbReference>
<gene>
    <name evidence="7" type="primary">gsiB_2</name>
    <name evidence="7" type="ORF">ROJ8625_03305</name>
</gene>
<feature type="domain" description="Solute-binding protein family 5" evidence="6">
    <location>
        <begin position="68"/>
        <end position="446"/>
    </location>
</feature>
<accession>A0A1X6ZXY2</accession>